<feature type="non-terminal residue" evidence="2">
    <location>
        <position position="1"/>
    </location>
</feature>
<evidence type="ECO:0000256" key="1">
    <source>
        <dbReference type="SAM" id="MobiDB-lite"/>
    </source>
</evidence>
<name>A0AAV5W782_9BILA</name>
<dbReference type="EMBL" id="BTSY01000005">
    <property type="protein sequence ID" value="GMT27829.1"/>
    <property type="molecule type" value="Genomic_DNA"/>
</dbReference>
<feature type="region of interest" description="Disordered" evidence="1">
    <location>
        <begin position="41"/>
        <end position="70"/>
    </location>
</feature>
<accession>A0AAV5W782</accession>
<reference evidence="2" key="1">
    <citation type="submission" date="2023-10" db="EMBL/GenBank/DDBJ databases">
        <title>Genome assembly of Pristionchus species.</title>
        <authorList>
            <person name="Yoshida K."/>
            <person name="Sommer R.J."/>
        </authorList>
    </citation>
    <scope>NUCLEOTIDE SEQUENCE</scope>
    <source>
        <strain evidence="2">RS5133</strain>
    </source>
</reference>
<keyword evidence="3" id="KW-1185">Reference proteome</keyword>
<protein>
    <submittedName>
        <fullName evidence="2">Uncharacterized protein</fullName>
    </submittedName>
</protein>
<dbReference type="Proteomes" id="UP001432322">
    <property type="component" value="Unassembled WGS sequence"/>
</dbReference>
<dbReference type="AlphaFoldDB" id="A0AAV5W782"/>
<comment type="caution">
    <text evidence="2">The sequence shown here is derived from an EMBL/GenBank/DDBJ whole genome shotgun (WGS) entry which is preliminary data.</text>
</comment>
<gene>
    <name evidence="2" type="ORF">PFISCL1PPCAC_19126</name>
</gene>
<proteinExistence type="predicted"/>
<evidence type="ECO:0000313" key="2">
    <source>
        <dbReference type="EMBL" id="GMT27829.1"/>
    </source>
</evidence>
<evidence type="ECO:0000313" key="3">
    <source>
        <dbReference type="Proteomes" id="UP001432322"/>
    </source>
</evidence>
<sequence>NIHPIREFIMYKALIESLARPKGDYTRYNAMFDEVPGVVPIRHGRGVHTTTGGDDEKRSVDSSCDAGEGRMARVTRVPSASNVASMGAGGAPRRCGGYG</sequence>
<feature type="non-terminal residue" evidence="2">
    <location>
        <position position="99"/>
    </location>
</feature>
<organism evidence="2 3">
    <name type="scientific">Pristionchus fissidentatus</name>
    <dbReference type="NCBI Taxonomy" id="1538716"/>
    <lineage>
        <taxon>Eukaryota</taxon>
        <taxon>Metazoa</taxon>
        <taxon>Ecdysozoa</taxon>
        <taxon>Nematoda</taxon>
        <taxon>Chromadorea</taxon>
        <taxon>Rhabditida</taxon>
        <taxon>Rhabditina</taxon>
        <taxon>Diplogasteromorpha</taxon>
        <taxon>Diplogasteroidea</taxon>
        <taxon>Neodiplogasteridae</taxon>
        <taxon>Pristionchus</taxon>
    </lineage>
</organism>